<dbReference type="InterPro" id="IPR021005">
    <property type="entry name" value="Znf_CGNR"/>
</dbReference>
<dbReference type="KEGG" id="sna:Snas_4338"/>
<dbReference type="EMBL" id="CP001778">
    <property type="protein sequence ID" value="ADD43985.1"/>
    <property type="molecule type" value="Genomic_DNA"/>
</dbReference>
<name>D3Q3R8_STANL</name>
<dbReference type="STRING" id="446470.Snas_4338"/>
<evidence type="ECO:0000259" key="1">
    <source>
        <dbReference type="Pfam" id="PF11706"/>
    </source>
</evidence>
<dbReference type="PANTHER" id="PTHR35525:SF3">
    <property type="entry name" value="BLL6575 PROTEIN"/>
    <property type="match status" value="1"/>
</dbReference>
<dbReference type="AlphaFoldDB" id="D3Q3R8"/>
<dbReference type="Pfam" id="PF07336">
    <property type="entry name" value="ABATE"/>
    <property type="match status" value="1"/>
</dbReference>
<proteinExistence type="predicted"/>
<reference evidence="2 3" key="1">
    <citation type="journal article" date="2009" name="Stand. Genomic Sci.">
        <title>Complete genome sequence of Stackebrandtia nassauensis type strain (LLR-40K-21).</title>
        <authorList>
            <person name="Munk C."/>
            <person name="Lapidus A."/>
            <person name="Copeland A."/>
            <person name="Jando M."/>
            <person name="Mayilraj S."/>
            <person name="Glavina Del Rio T."/>
            <person name="Nolan M."/>
            <person name="Chen F."/>
            <person name="Lucas S."/>
            <person name="Tice H."/>
            <person name="Cheng J.F."/>
            <person name="Han C."/>
            <person name="Detter J.C."/>
            <person name="Bruce D."/>
            <person name="Goodwin L."/>
            <person name="Chain P."/>
            <person name="Pitluck S."/>
            <person name="Goker M."/>
            <person name="Ovchinikova G."/>
            <person name="Pati A."/>
            <person name="Ivanova N."/>
            <person name="Mavromatis K."/>
            <person name="Chen A."/>
            <person name="Palaniappan K."/>
            <person name="Land M."/>
            <person name="Hauser L."/>
            <person name="Chang Y.J."/>
            <person name="Jeffries C.D."/>
            <person name="Bristow J."/>
            <person name="Eisen J.A."/>
            <person name="Markowitz V."/>
            <person name="Hugenholtz P."/>
            <person name="Kyrpides N.C."/>
            <person name="Klenk H.P."/>
        </authorList>
    </citation>
    <scope>NUCLEOTIDE SEQUENCE [LARGE SCALE GENOMIC DNA]</scope>
    <source>
        <strain evidence="3">DSM 44728 / CIP 108903 / NRRL B-16338 / NBRC 102104 / LLR-40K-21</strain>
    </source>
</reference>
<dbReference type="eggNOG" id="COG5516">
    <property type="taxonomic scope" value="Bacteria"/>
</dbReference>
<organism evidence="2 3">
    <name type="scientific">Stackebrandtia nassauensis (strain DSM 44728 / CIP 108903 / NRRL B-16338 / NBRC 102104 / LLR-40K-21)</name>
    <dbReference type="NCBI Taxonomy" id="446470"/>
    <lineage>
        <taxon>Bacteria</taxon>
        <taxon>Bacillati</taxon>
        <taxon>Actinomycetota</taxon>
        <taxon>Actinomycetes</taxon>
        <taxon>Glycomycetales</taxon>
        <taxon>Glycomycetaceae</taxon>
        <taxon>Stackebrandtia</taxon>
    </lineage>
</organism>
<dbReference type="InterPro" id="IPR010852">
    <property type="entry name" value="ABATE"/>
</dbReference>
<evidence type="ECO:0000313" key="3">
    <source>
        <dbReference type="Proteomes" id="UP000000844"/>
    </source>
</evidence>
<keyword evidence="3" id="KW-1185">Reference proteome</keyword>
<dbReference type="Gene3D" id="1.10.3300.10">
    <property type="entry name" value="Jann2411-like domain"/>
    <property type="match status" value="1"/>
</dbReference>
<feature type="domain" description="Zinc finger CGNR" evidence="1">
    <location>
        <begin position="138"/>
        <end position="178"/>
    </location>
</feature>
<dbReference type="InterPro" id="IPR023286">
    <property type="entry name" value="ABATE_dom_sf"/>
</dbReference>
<dbReference type="RefSeq" id="WP_013019556.1">
    <property type="nucleotide sequence ID" value="NC_013947.1"/>
</dbReference>
<evidence type="ECO:0000313" key="2">
    <source>
        <dbReference type="EMBL" id="ADD43985.1"/>
    </source>
</evidence>
<accession>D3Q3R8</accession>
<dbReference type="Proteomes" id="UP000000844">
    <property type="component" value="Chromosome"/>
</dbReference>
<dbReference type="SUPFAM" id="SSF160904">
    <property type="entry name" value="Jann2411-like"/>
    <property type="match status" value="1"/>
</dbReference>
<sequence>MHVNATTDGFQPAQRLVDLANLVRHDPSASRERLAELLATHGESAAELASLTARDAERLRATATALGDVLALTDVDAAAHALNALLDEHSAHPRLSNHDGHAWHLHVERDSGWDTWLAASGALALAQLLTERGRLAWGECAAEGCRNLFLDDGPGSPRRYCTTKCASRARVAEHRARKRTAS</sequence>
<dbReference type="PANTHER" id="PTHR35525">
    <property type="entry name" value="BLL6575 PROTEIN"/>
    <property type="match status" value="1"/>
</dbReference>
<dbReference type="HOGENOM" id="CLU_087298_1_0_11"/>
<gene>
    <name evidence="2" type="ordered locus">Snas_4338</name>
</gene>
<protein>
    <recommendedName>
        <fullName evidence="1">Zinc finger CGNR domain-containing protein</fullName>
    </recommendedName>
</protein>
<dbReference type="Pfam" id="PF11706">
    <property type="entry name" value="zf-CGNR"/>
    <property type="match status" value="1"/>
</dbReference>
<dbReference type="OrthoDB" id="3531194at2"/>